<protein>
    <submittedName>
        <fullName evidence="1">Acetylglutamate kinase</fullName>
    </submittedName>
</protein>
<sequence>MEWTPSKVELNRKLRSLWEQQVYWTRLTVNSIVDGLKDEKETTERLLRNPDDFAAVLAPLYGTAVAAEFAKLLRGHLTIAAELVKALKAGNSKAAADAQKRWYANADAIAAFLSRINPHWSEAEWRQMLHEHLRLLSNEVATRIAGNYAENVASSDRIEQQALEMADVMTRGIVQQFPSAFLR</sequence>
<name>A0A6M1PHW9_9BACL</name>
<evidence type="ECO:0000313" key="2">
    <source>
        <dbReference type="Proteomes" id="UP000480151"/>
    </source>
</evidence>
<keyword evidence="2" id="KW-1185">Reference proteome</keyword>
<proteinExistence type="predicted"/>
<dbReference type="EMBL" id="JAAKGU010000005">
    <property type="protein sequence ID" value="NGM83157.1"/>
    <property type="molecule type" value="Genomic_DNA"/>
</dbReference>
<reference evidence="1 2" key="1">
    <citation type="submission" date="2020-02" db="EMBL/GenBank/DDBJ databases">
        <authorList>
            <person name="Gao J."/>
            <person name="Sun J."/>
        </authorList>
    </citation>
    <scope>NUCLEOTIDE SEQUENCE [LARGE SCALE GENOMIC DNA]</scope>
    <source>
        <strain evidence="1 2">7124</strain>
    </source>
</reference>
<accession>A0A6M1PHW9</accession>
<comment type="caution">
    <text evidence="1">The sequence shown here is derived from an EMBL/GenBank/DDBJ whole genome shotgun (WGS) entry which is preliminary data.</text>
</comment>
<dbReference type="AlphaFoldDB" id="A0A6M1PHW9"/>
<dbReference type="RefSeq" id="WP_165098320.1">
    <property type="nucleotide sequence ID" value="NZ_JAAKGU010000005.1"/>
</dbReference>
<dbReference type="Proteomes" id="UP000480151">
    <property type="component" value="Unassembled WGS sequence"/>
</dbReference>
<dbReference type="GO" id="GO:0016301">
    <property type="term" value="F:kinase activity"/>
    <property type="evidence" value="ECO:0007669"/>
    <property type="project" value="UniProtKB-KW"/>
</dbReference>
<organism evidence="1 2">
    <name type="scientific">Paenibacillus apii</name>
    <dbReference type="NCBI Taxonomy" id="1850370"/>
    <lineage>
        <taxon>Bacteria</taxon>
        <taxon>Bacillati</taxon>
        <taxon>Bacillota</taxon>
        <taxon>Bacilli</taxon>
        <taxon>Bacillales</taxon>
        <taxon>Paenibacillaceae</taxon>
        <taxon>Paenibacillus</taxon>
    </lineage>
</organism>
<evidence type="ECO:0000313" key="1">
    <source>
        <dbReference type="EMBL" id="NGM83157.1"/>
    </source>
</evidence>
<keyword evidence="1" id="KW-0418">Kinase</keyword>
<gene>
    <name evidence="1" type="ORF">G5B47_12105</name>
</gene>
<keyword evidence="1" id="KW-0808">Transferase</keyword>